<dbReference type="CDD" id="cd00590">
    <property type="entry name" value="RRM_SF"/>
    <property type="match status" value="1"/>
</dbReference>
<dbReference type="PROSITE" id="PS50102">
    <property type="entry name" value="RRM"/>
    <property type="match status" value="1"/>
</dbReference>
<name>A0A1E4RWN0_CYBJN</name>
<dbReference type="SMART" id="SM00360">
    <property type="entry name" value="RRM"/>
    <property type="match status" value="1"/>
</dbReference>
<keyword evidence="4" id="KW-1185">Reference proteome</keyword>
<dbReference type="EMBL" id="KV453939">
    <property type="protein sequence ID" value="ODV71668.1"/>
    <property type="molecule type" value="Genomic_DNA"/>
</dbReference>
<evidence type="ECO:0000256" key="1">
    <source>
        <dbReference type="PROSITE-ProRule" id="PRU00176"/>
    </source>
</evidence>
<dbReference type="GO" id="GO:0003723">
    <property type="term" value="F:RNA binding"/>
    <property type="evidence" value="ECO:0007669"/>
    <property type="project" value="UniProtKB-UniRule"/>
</dbReference>
<accession>A0A1E4RWN0</accession>
<organism evidence="3 4">
    <name type="scientific">Cyberlindnera jadinii (strain ATCC 18201 / CBS 1600 / BCRC 20928 / JCM 3617 / NBRC 0987 / NRRL Y-1542)</name>
    <name type="common">Torula yeast</name>
    <name type="synonym">Candida utilis</name>
    <dbReference type="NCBI Taxonomy" id="983966"/>
    <lineage>
        <taxon>Eukaryota</taxon>
        <taxon>Fungi</taxon>
        <taxon>Dikarya</taxon>
        <taxon>Ascomycota</taxon>
        <taxon>Saccharomycotina</taxon>
        <taxon>Saccharomycetes</taxon>
        <taxon>Phaffomycetales</taxon>
        <taxon>Phaffomycetaceae</taxon>
        <taxon>Cyberlindnera</taxon>
    </lineage>
</organism>
<protein>
    <recommendedName>
        <fullName evidence="2">RRM domain-containing protein</fullName>
    </recommendedName>
</protein>
<sequence>MSFAIRTAENYVEVPLVFSTRTTYSFGGVDNQNRMSSTVRVSNLPAQPNTVETVQQLFESFGNILQLTQHSSSSSYIDVQFQDIGDAQEAVNNMEGFELFGKYLHVSKIKENDDSNAVQHDKKPVWEQEQ</sequence>
<feature type="domain" description="RRM" evidence="2">
    <location>
        <begin position="37"/>
        <end position="111"/>
    </location>
</feature>
<dbReference type="SUPFAM" id="SSF54928">
    <property type="entry name" value="RNA-binding domain, RBD"/>
    <property type="match status" value="1"/>
</dbReference>
<keyword evidence="1" id="KW-0694">RNA-binding</keyword>
<reference evidence="3 4" key="1">
    <citation type="journal article" date="2016" name="Proc. Natl. Acad. Sci. U.S.A.">
        <title>Comparative genomics of biotechnologically important yeasts.</title>
        <authorList>
            <person name="Riley R."/>
            <person name="Haridas S."/>
            <person name="Wolfe K.H."/>
            <person name="Lopes M.R."/>
            <person name="Hittinger C.T."/>
            <person name="Goeker M."/>
            <person name="Salamov A.A."/>
            <person name="Wisecaver J.H."/>
            <person name="Long T.M."/>
            <person name="Calvey C.H."/>
            <person name="Aerts A.L."/>
            <person name="Barry K.W."/>
            <person name="Choi C."/>
            <person name="Clum A."/>
            <person name="Coughlan A.Y."/>
            <person name="Deshpande S."/>
            <person name="Douglass A.P."/>
            <person name="Hanson S.J."/>
            <person name="Klenk H.-P."/>
            <person name="LaButti K.M."/>
            <person name="Lapidus A."/>
            <person name="Lindquist E.A."/>
            <person name="Lipzen A.M."/>
            <person name="Meier-Kolthoff J.P."/>
            <person name="Ohm R.A."/>
            <person name="Otillar R.P."/>
            <person name="Pangilinan J.L."/>
            <person name="Peng Y."/>
            <person name="Rokas A."/>
            <person name="Rosa C.A."/>
            <person name="Scheuner C."/>
            <person name="Sibirny A.A."/>
            <person name="Slot J.C."/>
            <person name="Stielow J.B."/>
            <person name="Sun H."/>
            <person name="Kurtzman C.P."/>
            <person name="Blackwell M."/>
            <person name="Grigoriev I.V."/>
            <person name="Jeffries T.W."/>
        </authorList>
    </citation>
    <scope>NUCLEOTIDE SEQUENCE [LARGE SCALE GENOMIC DNA]</scope>
    <source>
        <strain evidence="4">ATCC 18201 / CBS 1600 / BCRC 20928 / JCM 3617 / NBRC 0987 / NRRL Y-1542</strain>
    </source>
</reference>
<dbReference type="RefSeq" id="XP_020068707.1">
    <property type="nucleotide sequence ID" value="XM_020216634.1"/>
</dbReference>
<dbReference type="InterPro" id="IPR035979">
    <property type="entry name" value="RBD_domain_sf"/>
</dbReference>
<dbReference type="Pfam" id="PF00076">
    <property type="entry name" value="RRM_1"/>
    <property type="match status" value="1"/>
</dbReference>
<dbReference type="GeneID" id="30991030"/>
<dbReference type="OrthoDB" id="4085284at2759"/>
<evidence type="ECO:0000313" key="3">
    <source>
        <dbReference type="EMBL" id="ODV71668.1"/>
    </source>
</evidence>
<evidence type="ECO:0000313" key="4">
    <source>
        <dbReference type="Proteomes" id="UP000094389"/>
    </source>
</evidence>
<dbReference type="Proteomes" id="UP000094389">
    <property type="component" value="Unassembled WGS sequence"/>
</dbReference>
<dbReference type="InterPro" id="IPR012677">
    <property type="entry name" value="Nucleotide-bd_a/b_plait_sf"/>
</dbReference>
<dbReference type="Gene3D" id="3.30.70.330">
    <property type="match status" value="1"/>
</dbReference>
<gene>
    <name evidence="3" type="ORF">CYBJADRAFT_174955</name>
</gene>
<proteinExistence type="predicted"/>
<dbReference type="STRING" id="983966.A0A1E4RWN0"/>
<dbReference type="AlphaFoldDB" id="A0A1E4RWN0"/>
<dbReference type="InterPro" id="IPR000504">
    <property type="entry name" value="RRM_dom"/>
</dbReference>
<evidence type="ECO:0000259" key="2">
    <source>
        <dbReference type="PROSITE" id="PS50102"/>
    </source>
</evidence>